<evidence type="ECO:0000313" key="2">
    <source>
        <dbReference type="Proteomes" id="UP001138661"/>
    </source>
</evidence>
<evidence type="ECO:0000313" key="1">
    <source>
        <dbReference type="EMBL" id="MBW4710318.1"/>
    </source>
</evidence>
<proteinExistence type="predicted"/>
<protein>
    <submittedName>
        <fullName evidence="1">DUF2332 family protein</fullName>
    </submittedName>
</protein>
<organism evidence="1 2">
    <name type="scientific">Roseobacter insulae</name>
    <dbReference type="NCBI Taxonomy" id="2859783"/>
    <lineage>
        <taxon>Bacteria</taxon>
        <taxon>Pseudomonadati</taxon>
        <taxon>Pseudomonadota</taxon>
        <taxon>Alphaproteobacteria</taxon>
        <taxon>Rhodobacterales</taxon>
        <taxon>Roseobacteraceae</taxon>
        <taxon>Roseobacter</taxon>
    </lineage>
</organism>
<dbReference type="Proteomes" id="UP001138661">
    <property type="component" value="Unassembled WGS sequence"/>
</dbReference>
<dbReference type="PIRSF" id="PIRSF012608">
    <property type="entry name" value="UCP012608"/>
    <property type="match status" value="1"/>
</dbReference>
<keyword evidence="2" id="KW-1185">Reference proteome</keyword>
<dbReference type="RefSeq" id="WP_219506720.1">
    <property type="nucleotide sequence ID" value="NZ_JAHXDN010000007.1"/>
</dbReference>
<accession>A0A9X1G0L0</accession>
<reference evidence="1" key="1">
    <citation type="submission" date="2021-07" db="EMBL/GenBank/DDBJ databases">
        <title>Roseobacter insulae sp. nov., isolated from a tidal flat.</title>
        <authorList>
            <person name="Park S."/>
            <person name="Yoon J.-H."/>
        </authorList>
    </citation>
    <scope>NUCLEOTIDE SEQUENCE</scope>
    <source>
        <strain evidence="1">YSTF-M11</strain>
    </source>
</reference>
<dbReference type="Pfam" id="PF10094">
    <property type="entry name" value="DUF2332"/>
    <property type="match status" value="1"/>
</dbReference>
<dbReference type="InterPro" id="IPR011200">
    <property type="entry name" value="UCP012608"/>
</dbReference>
<dbReference type="AlphaFoldDB" id="A0A9X1G0L0"/>
<dbReference type="EMBL" id="JAHXDN010000007">
    <property type="protein sequence ID" value="MBW4710318.1"/>
    <property type="molecule type" value="Genomic_DNA"/>
</dbReference>
<comment type="caution">
    <text evidence="1">The sequence shown here is derived from an EMBL/GenBank/DDBJ whole genome shotgun (WGS) entry which is preliminary data.</text>
</comment>
<gene>
    <name evidence="1" type="ORF">KX928_21220</name>
</gene>
<name>A0A9X1G0L0_9RHOB</name>
<sequence>MSLRGAFRQQAASCTKLGSPFMGQLLRLLADNWQEDSALGQRLARFTGDIGPVGASLPLRMAGGLHALVLSGRAPDLATLYPPATVPDDTLWAGVAAALKAHEPFLLEWVESPPQTNEVRRSAALIAGAAVVATRFDLPFVLSELGASAGLNLMWDHYGLSLPGLTIAPSHPALTLTPEWQGPLPPRARPTIAARAGVDLNPMAPGEDTDMLRLSAYLWPDQPHRLALTRSAAAVMDAPLTRGDAIDWLETRLGAIPQGHVHLIQHTVAWQYFPKDAQMRGQALIEAAGAKATPDRPLAWLAMENDGDTTGAVGAALTLRLWPGDETLTLGRADFHGRWVHWRGEQQ</sequence>